<accession>A0AAD7HYE1</accession>
<reference evidence="1" key="1">
    <citation type="submission" date="2023-03" db="EMBL/GenBank/DDBJ databases">
        <title>Massive genome expansion in bonnet fungi (Mycena s.s.) driven by repeated elements and novel gene families across ecological guilds.</title>
        <authorList>
            <consortium name="Lawrence Berkeley National Laboratory"/>
            <person name="Harder C.B."/>
            <person name="Miyauchi S."/>
            <person name="Viragh M."/>
            <person name="Kuo A."/>
            <person name="Thoen E."/>
            <person name="Andreopoulos B."/>
            <person name="Lu D."/>
            <person name="Skrede I."/>
            <person name="Drula E."/>
            <person name="Henrissat B."/>
            <person name="Morin E."/>
            <person name="Kohler A."/>
            <person name="Barry K."/>
            <person name="LaButti K."/>
            <person name="Morin E."/>
            <person name="Salamov A."/>
            <person name="Lipzen A."/>
            <person name="Mereny Z."/>
            <person name="Hegedus B."/>
            <person name="Baldrian P."/>
            <person name="Stursova M."/>
            <person name="Weitz H."/>
            <person name="Taylor A."/>
            <person name="Grigoriev I.V."/>
            <person name="Nagy L.G."/>
            <person name="Martin F."/>
            <person name="Kauserud H."/>
        </authorList>
    </citation>
    <scope>NUCLEOTIDE SEQUENCE</scope>
    <source>
        <strain evidence="1">CBHHK182m</strain>
    </source>
</reference>
<sequence length="377" mass="42690">MSTLPGELVDAIIDWTNLESASSLAVYALVSRQWLPRSRYYYFASISLTRDRSTDTVKTFLYLIASPLVTFISSIREVQLHHRSSYAIPVLSAGDVIALLSRSGIYPTRLTLDCHFTQFGIQKNERDSFTSITQLQLSFYGEVSLEKLFIYLAIFLSLESLSLGVHNAGSALGWISLEPNKRPIELPPNLHELSVHQPTILRCLTSIEFPLAQFTALILRSIRLFPEVNRYLTHDVISCSLVSLTLDNCITDEVPDFDLSRLDALQHLHVRQHYMWTAVAVLETLASISRSPFPSGLQTITLLIYGIESIDWQDMAPWRELDAVLASSDSRIKWPQLHRFSVCGHNWRLPVDVPDVFSRAVRENMPSLVERGMLGIE</sequence>
<keyword evidence="2" id="KW-1185">Reference proteome</keyword>
<dbReference type="Proteomes" id="UP001215598">
    <property type="component" value="Unassembled WGS sequence"/>
</dbReference>
<dbReference type="AlphaFoldDB" id="A0AAD7HYE1"/>
<name>A0AAD7HYE1_9AGAR</name>
<evidence type="ECO:0000313" key="1">
    <source>
        <dbReference type="EMBL" id="KAJ7730148.1"/>
    </source>
</evidence>
<organism evidence="1 2">
    <name type="scientific">Mycena metata</name>
    <dbReference type="NCBI Taxonomy" id="1033252"/>
    <lineage>
        <taxon>Eukaryota</taxon>
        <taxon>Fungi</taxon>
        <taxon>Dikarya</taxon>
        <taxon>Basidiomycota</taxon>
        <taxon>Agaricomycotina</taxon>
        <taxon>Agaricomycetes</taxon>
        <taxon>Agaricomycetidae</taxon>
        <taxon>Agaricales</taxon>
        <taxon>Marasmiineae</taxon>
        <taxon>Mycenaceae</taxon>
        <taxon>Mycena</taxon>
    </lineage>
</organism>
<dbReference type="Gene3D" id="3.80.10.10">
    <property type="entry name" value="Ribonuclease Inhibitor"/>
    <property type="match status" value="1"/>
</dbReference>
<comment type="caution">
    <text evidence="1">The sequence shown here is derived from an EMBL/GenBank/DDBJ whole genome shotgun (WGS) entry which is preliminary data.</text>
</comment>
<gene>
    <name evidence="1" type="ORF">B0H16DRAFT_221694</name>
</gene>
<dbReference type="EMBL" id="JARKIB010000161">
    <property type="protein sequence ID" value="KAJ7730148.1"/>
    <property type="molecule type" value="Genomic_DNA"/>
</dbReference>
<proteinExistence type="predicted"/>
<evidence type="ECO:0000313" key="2">
    <source>
        <dbReference type="Proteomes" id="UP001215598"/>
    </source>
</evidence>
<protein>
    <submittedName>
        <fullName evidence="1">Uncharacterized protein</fullName>
    </submittedName>
</protein>
<dbReference type="InterPro" id="IPR032675">
    <property type="entry name" value="LRR_dom_sf"/>
</dbReference>